<evidence type="ECO:0000313" key="11">
    <source>
        <dbReference type="EMBL" id="RDB28521.1"/>
    </source>
</evidence>
<dbReference type="AlphaFoldDB" id="A0A369K1M4"/>
<keyword evidence="7" id="KW-0449">Lipoprotein</keyword>
<evidence type="ECO:0000256" key="6">
    <source>
        <dbReference type="ARBA" id="ARBA00023180"/>
    </source>
</evidence>
<evidence type="ECO:0000256" key="5">
    <source>
        <dbReference type="ARBA" id="ARBA00023136"/>
    </source>
</evidence>
<evidence type="ECO:0000256" key="9">
    <source>
        <dbReference type="SAM" id="SignalP"/>
    </source>
</evidence>
<dbReference type="EMBL" id="LUEZ02000010">
    <property type="protein sequence ID" value="RDB28521.1"/>
    <property type="molecule type" value="Genomic_DNA"/>
</dbReference>
<keyword evidence="4 9" id="KW-0732">Signal</keyword>
<dbReference type="OrthoDB" id="2146436at2759"/>
<protein>
    <recommendedName>
        <fullName evidence="10">Copper acquisition factor BIM1-like domain-containing protein</fullName>
    </recommendedName>
</protein>
<evidence type="ECO:0000256" key="2">
    <source>
        <dbReference type="ARBA" id="ARBA00022475"/>
    </source>
</evidence>
<keyword evidence="6" id="KW-0325">Glycoprotein</keyword>
<reference evidence="11" key="1">
    <citation type="submission" date="2018-04" db="EMBL/GenBank/DDBJ databases">
        <title>Whole genome sequencing of Hypsizygus marmoreus.</title>
        <authorList>
            <person name="Choi I.-G."/>
            <person name="Min B."/>
            <person name="Kim J.-G."/>
            <person name="Kim S."/>
            <person name="Oh Y.-L."/>
            <person name="Kong W.-S."/>
            <person name="Park H."/>
            <person name="Jeong J."/>
            <person name="Song E.-S."/>
        </authorList>
    </citation>
    <scope>NUCLEOTIDE SEQUENCE [LARGE SCALE GENOMIC DNA]</scope>
    <source>
        <strain evidence="11">51987-8</strain>
    </source>
</reference>
<keyword evidence="3" id="KW-0336">GPI-anchor</keyword>
<evidence type="ECO:0000313" key="12">
    <source>
        <dbReference type="Proteomes" id="UP000076154"/>
    </source>
</evidence>
<feature type="domain" description="Copper acquisition factor BIM1-like" evidence="10">
    <location>
        <begin position="17"/>
        <end position="165"/>
    </location>
</feature>
<feature type="signal peptide" evidence="9">
    <location>
        <begin position="1"/>
        <end position="18"/>
    </location>
</feature>
<proteinExistence type="predicted"/>
<evidence type="ECO:0000256" key="8">
    <source>
        <dbReference type="SAM" id="MobiDB-lite"/>
    </source>
</evidence>
<dbReference type="InParanoid" id="A0A369K1M4"/>
<evidence type="ECO:0000256" key="1">
    <source>
        <dbReference type="ARBA" id="ARBA00004609"/>
    </source>
</evidence>
<keyword evidence="2" id="KW-1003">Cell membrane</keyword>
<comment type="subcellular location">
    <subcellularLocation>
        <location evidence="1">Cell membrane</location>
        <topology evidence="1">Lipid-anchor</topology>
        <topology evidence="1">GPI-anchor</topology>
    </subcellularLocation>
</comment>
<feature type="region of interest" description="Disordered" evidence="8">
    <location>
        <begin position="159"/>
        <end position="181"/>
    </location>
</feature>
<dbReference type="STRING" id="39966.A0A369K1M4"/>
<dbReference type="GO" id="GO:0098552">
    <property type="term" value="C:side of membrane"/>
    <property type="evidence" value="ECO:0007669"/>
    <property type="project" value="UniProtKB-KW"/>
</dbReference>
<comment type="caution">
    <text evidence="11">The sequence shown here is derived from an EMBL/GenBank/DDBJ whole genome shotgun (WGS) entry which is preliminary data.</text>
</comment>
<dbReference type="CDD" id="cd21176">
    <property type="entry name" value="LPMO_auxiliary-like"/>
    <property type="match status" value="1"/>
</dbReference>
<keyword evidence="12" id="KW-1185">Reference proteome</keyword>
<dbReference type="InterPro" id="IPR046530">
    <property type="entry name" value="BIM1-like_dom"/>
</dbReference>
<evidence type="ECO:0000256" key="4">
    <source>
        <dbReference type="ARBA" id="ARBA00022729"/>
    </source>
</evidence>
<gene>
    <name evidence="11" type="ORF">Hypma_015284</name>
</gene>
<sequence>MLFSLFAVLAFLSGLASAHFRLLYPEPRGLYVADEEPKFCGGYNNAVSNRTIFPLSGGFFTVNSGHGGWTAGVIISTVQNPTSFDNFSVSGQQQIVGPYAKEEAAGTFCIPLNISAAGIDGATDGANVTIQIVFAGGDGNLYQCADLTLSSELTAPPNATCHNETATDHHGSELSTSTAPSASQTAGSLGLSHAFAGYSAILLGLGGITLLLL</sequence>
<keyword evidence="5" id="KW-0472">Membrane</keyword>
<feature type="chain" id="PRO_5017052118" description="Copper acquisition factor BIM1-like domain-containing protein" evidence="9">
    <location>
        <begin position="19"/>
        <end position="213"/>
    </location>
</feature>
<evidence type="ECO:0000256" key="3">
    <source>
        <dbReference type="ARBA" id="ARBA00022622"/>
    </source>
</evidence>
<name>A0A369K1M4_HYPMA</name>
<organism evidence="11 12">
    <name type="scientific">Hypsizygus marmoreus</name>
    <name type="common">White beech mushroom</name>
    <name type="synonym">Agaricus marmoreus</name>
    <dbReference type="NCBI Taxonomy" id="39966"/>
    <lineage>
        <taxon>Eukaryota</taxon>
        <taxon>Fungi</taxon>
        <taxon>Dikarya</taxon>
        <taxon>Basidiomycota</taxon>
        <taxon>Agaricomycotina</taxon>
        <taxon>Agaricomycetes</taxon>
        <taxon>Agaricomycetidae</taxon>
        <taxon>Agaricales</taxon>
        <taxon>Tricholomatineae</taxon>
        <taxon>Lyophyllaceae</taxon>
        <taxon>Hypsizygus</taxon>
    </lineage>
</organism>
<evidence type="ECO:0000256" key="7">
    <source>
        <dbReference type="ARBA" id="ARBA00023288"/>
    </source>
</evidence>
<accession>A0A369K1M4</accession>
<dbReference type="Proteomes" id="UP000076154">
    <property type="component" value="Unassembled WGS sequence"/>
</dbReference>
<dbReference type="PANTHER" id="PTHR34992">
    <property type="entry name" value="HYPHAL ANASTAMOSIS-7 PROTEIN"/>
    <property type="match status" value="1"/>
</dbReference>
<dbReference type="GO" id="GO:0005886">
    <property type="term" value="C:plasma membrane"/>
    <property type="evidence" value="ECO:0007669"/>
    <property type="project" value="UniProtKB-SubCell"/>
</dbReference>
<dbReference type="InterPro" id="IPR046936">
    <property type="entry name" value="BIM1-like"/>
</dbReference>
<evidence type="ECO:0000259" key="10">
    <source>
        <dbReference type="Pfam" id="PF20238"/>
    </source>
</evidence>
<dbReference type="Pfam" id="PF20238">
    <property type="entry name" value="BIM1-like_dom"/>
    <property type="match status" value="1"/>
</dbReference>